<comment type="caution">
    <text evidence="2">The sequence shown here is derived from an EMBL/GenBank/DDBJ whole genome shotgun (WGS) entry which is preliminary data.</text>
</comment>
<sequence>MIGTKGLPRDPEQVRELLYAHLDEHRQLPESTRLRDLGSEKAVVQDYSGRVVFELLQNALDRATGHILLRWDRQRQVLEVANDGRAITTQSVDGRRSDIQALLSMHSSSKSAGESIGNKGVGFRSVFAAGSQVEVCSRAEDGHWWGMRLQHPARFDVTIDSWISQDAASFYAPMMLSTEPELDSGYVTLIRLQSISKPEVVASIEASMAELSRGPLAFLQERAAPGLLITLSVAGEQDVTHVIGAKDYLAMAQRQIAFPSEVRASTGLDLHVADVRVLASSDPGNSRYWSYLPTEQLAGFGVQIHGDFYLSNSRRHLSQRKLEGPAQATDPAGWNGTLVRLAAECIVELWQTPEVCLAETFWEYATPRACTCPHLKREVATLFWQGRGAVFENMVKESFPVDQKWPLGRYRQLFEALEAWADYAYRNLKLGYLSSHREYLLARIQASGAKVLPIVGEGLEENAPVLRAQPLVQIARGQHRGAEGDRIYYRRSGLENQTELAQVIMRQKSFVTTFTPALDMSLAQQGLINFDRPEILAQLRPGDNEDDHVELVCAALALAGHEGTGGVGSFLRRAKERGVGAAWRFVSKETAASAGSSLAGLMVKGMDGHWHAAQACARVRGPWPQLDELWLAQVVVGMALSPTIDDLCLLLGIGPIPLPDPETVVLPDELPVETMVDLIARWPLLSGFLAREEGLHLLAALEQCRWLHNGGPVVIRDGLRGHGPYAPLDIWRQRSSGGFRTLLLPRLEVERGNDATWYVQLGIANVLETNGAERVRRAFERLVCIDPHMLDSAALRDLRELYRSLVDLSVKHESLTPPLLYRVVGEAGRQLGLAWGGAADGIWHDTGENPTALLSFNDIRLWVVRKLSKENASCYGLKNFEPKTAKVSCYGDSNDPLAAKLHDRLRLAIPDLMAAASAAHNDFNASKALEVFARLIIRHYDDVWIEWSFADKLGCLGKDSVGDVFEHVTQQGTHELWFDGPDVPLVECAHPLSQLLTEKRAFGALFKDGLHAWSNAADSVGEDGRVTGAVQRFRREYGISDQEVAEFRLRIDALVLTAEERLLWVASVREVLQSFASGLSCEPFPGMVIRPEIFLNARNVAEDEVAEALAGISKLRPLVDFAGTHASALALADALPALAAAIEATPRERWTEALLERLQKEVRIEHADESAQLKMMFFDPQAVLHRRLGVERGDVPISSQALEFAGGRLCLGPLPGSPLTPILKSFDATKVNLSALDTPQAGEHFIHEQRRKAAGGLRAEEAVLAVCVADALKWFREEPQAFRDALAIPLEFLGDEGKRRAESLTNEEQMRKLLHVADYVGNAGFDVLVPRDGTFLQVEVKRVSQSSNGRFFVSENERRRALDYRKRSIDWRLWLITNDGKSQDVSNLMDVFDKHQSALQNLAEDGLRPGEWMFVLNQ</sequence>
<dbReference type="NCBIfam" id="NF047352">
    <property type="entry name" value="P_loop_sacsin"/>
    <property type="match status" value="1"/>
</dbReference>
<dbReference type="RefSeq" id="WP_153350787.1">
    <property type="nucleotide sequence ID" value="NZ_WIVX01000006.1"/>
</dbReference>
<organism evidence="2 3">
    <name type="scientific">Pseudomonas helleri</name>
    <dbReference type="NCBI Taxonomy" id="1608996"/>
    <lineage>
        <taxon>Bacteria</taxon>
        <taxon>Pseudomonadati</taxon>
        <taxon>Pseudomonadota</taxon>
        <taxon>Gammaproteobacteria</taxon>
        <taxon>Pseudomonadales</taxon>
        <taxon>Pseudomonadaceae</taxon>
        <taxon>Pseudomonas</taxon>
    </lineage>
</organism>
<dbReference type="Gene3D" id="3.30.565.10">
    <property type="entry name" value="Histidine kinase-like ATPase, C-terminal domain"/>
    <property type="match status" value="1"/>
</dbReference>
<keyword evidence="3" id="KW-1185">Reference proteome</keyword>
<dbReference type="InterPro" id="IPR036890">
    <property type="entry name" value="HATPase_C_sf"/>
</dbReference>
<reference evidence="2 3" key="1">
    <citation type="submission" date="2019-10" db="EMBL/GenBank/DDBJ databases">
        <title>Evaluation of single-gene subtyping targets for Pseudomonas.</title>
        <authorList>
            <person name="Reichler S.J."/>
            <person name="Orsi R.H."/>
            <person name="Wiedmann M."/>
            <person name="Martin N.H."/>
            <person name="Murphy S.I."/>
        </authorList>
    </citation>
    <scope>NUCLEOTIDE SEQUENCE [LARGE SCALE GENOMIC DNA]</scope>
    <source>
        <strain evidence="2 3">FSL R10-2107</strain>
    </source>
</reference>
<dbReference type="InterPro" id="IPR024975">
    <property type="entry name" value="NOV_C"/>
</dbReference>
<dbReference type="Pfam" id="PF13020">
    <property type="entry name" value="NOV_C"/>
    <property type="match status" value="1"/>
</dbReference>
<proteinExistence type="predicted"/>
<evidence type="ECO:0000313" key="3">
    <source>
        <dbReference type="Proteomes" id="UP000470186"/>
    </source>
</evidence>
<dbReference type="EMBL" id="WIVX01000006">
    <property type="protein sequence ID" value="MQU30300.1"/>
    <property type="molecule type" value="Genomic_DNA"/>
</dbReference>
<dbReference type="SUPFAM" id="SSF55874">
    <property type="entry name" value="ATPase domain of HSP90 chaperone/DNA topoisomerase II/histidine kinase"/>
    <property type="match status" value="1"/>
</dbReference>
<evidence type="ECO:0000259" key="1">
    <source>
        <dbReference type="Pfam" id="PF13020"/>
    </source>
</evidence>
<feature type="domain" description="Protein NO VEIN C-terminal" evidence="1">
    <location>
        <begin position="1306"/>
        <end position="1384"/>
    </location>
</feature>
<protein>
    <recommendedName>
        <fullName evidence="1">Protein NO VEIN C-terminal domain-containing protein</fullName>
    </recommendedName>
</protein>
<evidence type="ECO:0000313" key="2">
    <source>
        <dbReference type="EMBL" id="MQU30300.1"/>
    </source>
</evidence>
<accession>A0A7X1Y6F1</accession>
<gene>
    <name evidence="2" type="ORF">GHO30_02610</name>
</gene>
<dbReference type="Proteomes" id="UP000470186">
    <property type="component" value="Unassembled WGS sequence"/>
</dbReference>
<name>A0A7X1Y6F1_9PSED</name>